<comment type="caution">
    <text evidence="2">The sequence shown here is derived from an EMBL/GenBank/DDBJ whole genome shotgun (WGS) entry which is preliminary data.</text>
</comment>
<dbReference type="AlphaFoldDB" id="A0A392UPU3"/>
<protein>
    <submittedName>
        <fullName evidence="2">Uncharacterized protein</fullName>
    </submittedName>
</protein>
<dbReference type="Proteomes" id="UP000265520">
    <property type="component" value="Unassembled WGS sequence"/>
</dbReference>
<feature type="region of interest" description="Disordered" evidence="1">
    <location>
        <begin position="22"/>
        <end position="67"/>
    </location>
</feature>
<keyword evidence="3" id="KW-1185">Reference proteome</keyword>
<feature type="compositionally biased region" description="Basic residues" evidence="1">
    <location>
        <begin position="33"/>
        <end position="51"/>
    </location>
</feature>
<evidence type="ECO:0000256" key="1">
    <source>
        <dbReference type="SAM" id="MobiDB-lite"/>
    </source>
</evidence>
<sequence>MKLFEACMTNDVIESLRVNPVDATSKTKEPKKPPKRSIKGKRFKWKSKKEKPKSDPEDMCSWLVGRK</sequence>
<name>A0A392UPU3_9FABA</name>
<feature type="non-terminal residue" evidence="2">
    <location>
        <position position="67"/>
    </location>
</feature>
<dbReference type="EMBL" id="LXQA010870471">
    <property type="protein sequence ID" value="MCI74898.1"/>
    <property type="molecule type" value="Genomic_DNA"/>
</dbReference>
<organism evidence="2 3">
    <name type="scientific">Trifolium medium</name>
    <dbReference type="NCBI Taxonomy" id="97028"/>
    <lineage>
        <taxon>Eukaryota</taxon>
        <taxon>Viridiplantae</taxon>
        <taxon>Streptophyta</taxon>
        <taxon>Embryophyta</taxon>
        <taxon>Tracheophyta</taxon>
        <taxon>Spermatophyta</taxon>
        <taxon>Magnoliopsida</taxon>
        <taxon>eudicotyledons</taxon>
        <taxon>Gunneridae</taxon>
        <taxon>Pentapetalae</taxon>
        <taxon>rosids</taxon>
        <taxon>fabids</taxon>
        <taxon>Fabales</taxon>
        <taxon>Fabaceae</taxon>
        <taxon>Papilionoideae</taxon>
        <taxon>50 kb inversion clade</taxon>
        <taxon>NPAAA clade</taxon>
        <taxon>Hologalegina</taxon>
        <taxon>IRL clade</taxon>
        <taxon>Trifolieae</taxon>
        <taxon>Trifolium</taxon>
    </lineage>
</organism>
<accession>A0A392UPU3</accession>
<evidence type="ECO:0000313" key="2">
    <source>
        <dbReference type="EMBL" id="MCI74898.1"/>
    </source>
</evidence>
<proteinExistence type="predicted"/>
<reference evidence="2 3" key="1">
    <citation type="journal article" date="2018" name="Front. Plant Sci.">
        <title>Red Clover (Trifolium pratense) and Zigzag Clover (T. medium) - A Picture of Genomic Similarities and Differences.</title>
        <authorList>
            <person name="Dluhosova J."/>
            <person name="Istvanek J."/>
            <person name="Nedelnik J."/>
            <person name="Repkova J."/>
        </authorList>
    </citation>
    <scope>NUCLEOTIDE SEQUENCE [LARGE SCALE GENOMIC DNA]</scope>
    <source>
        <strain evidence="3">cv. 10/8</strain>
        <tissue evidence="2">Leaf</tissue>
    </source>
</reference>
<evidence type="ECO:0000313" key="3">
    <source>
        <dbReference type="Proteomes" id="UP000265520"/>
    </source>
</evidence>